<sequence>MFKAIVCAAALAAMSVSAVCAQEAAKPAANAAAIAKLDGMKGVWKGEAQGFNQSGPFKLTQTERVGTMLGGDVLVIEGRGYDPAGALQFNAFAILSWSNDKQKYELQAYNAGRSGTFKFDLTPTGAVWEIPAGPNARVVNTITLSGDTWHEVQEYVAEGQPARKIFEMNLKRVSETEWPAAGAVTP</sequence>
<dbReference type="EMBL" id="GL883080">
    <property type="protein sequence ID" value="EGF89803.1"/>
    <property type="molecule type" value="Genomic_DNA"/>
</dbReference>
<dbReference type="AlphaFoldDB" id="F4QST3"/>
<dbReference type="STRING" id="715226.ABI_42260"/>
<organism evidence="2 3">
    <name type="scientific">Asticcacaulis biprosthecium C19</name>
    <dbReference type="NCBI Taxonomy" id="715226"/>
    <lineage>
        <taxon>Bacteria</taxon>
        <taxon>Pseudomonadati</taxon>
        <taxon>Pseudomonadota</taxon>
        <taxon>Alphaproteobacteria</taxon>
        <taxon>Caulobacterales</taxon>
        <taxon>Caulobacteraceae</taxon>
        <taxon>Asticcacaulis</taxon>
    </lineage>
</organism>
<dbReference type="OrthoDB" id="7448322at2"/>
<protein>
    <recommendedName>
        <fullName evidence="4">DUF1579 domain-containing protein</fullName>
    </recommendedName>
</protein>
<keyword evidence="1" id="KW-0732">Signal</keyword>
<evidence type="ECO:0000256" key="1">
    <source>
        <dbReference type="SAM" id="SignalP"/>
    </source>
</evidence>
<dbReference type="Proteomes" id="UP000006512">
    <property type="component" value="Unassembled WGS sequence"/>
</dbReference>
<proteinExistence type="predicted"/>
<name>F4QST3_9CAUL</name>
<feature type="signal peptide" evidence="1">
    <location>
        <begin position="1"/>
        <end position="21"/>
    </location>
</feature>
<reference evidence="3" key="1">
    <citation type="submission" date="2011-03" db="EMBL/GenBank/DDBJ databases">
        <title>Draft genome sequence of Brevundimonas diminuta.</title>
        <authorList>
            <person name="Brown P.J.B."/>
            <person name="Buechlein A."/>
            <person name="Hemmerich C."/>
            <person name="Brun Y.V."/>
        </authorList>
    </citation>
    <scope>NUCLEOTIDE SEQUENCE [LARGE SCALE GENOMIC DNA]</scope>
    <source>
        <strain evidence="3">C19</strain>
    </source>
</reference>
<keyword evidence="3" id="KW-1185">Reference proteome</keyword>
<dbReference type="HOGENOM" id="CLU_123225_0_0_5"/>
<accession>F4QST3</accession>
<dbReference type="eggNOG" id="ENOG5032XWV">
    <property type="taxonomic scope" value="Bacteria"/>
</dbReference>
<evidence type="ECO:0000313" key="3">
    <source>
        <dbReference type="Proteomes" id="UP000006512"/>
    </source>
</evidence>
<evidence type="ECO:0000313" key="2">
    <source>
        <dbReference type="EMBL" id="EGF89803.1"/>
    </source>
</evidence>
<dbReference type="RefSeq" id="WP_006274999.1">
    <property type="nucleotide sequence ID" value="NZ_GL883080.1"/>
</dbReference>
<gene>
    <name evidence="2" type="ORF">ABI_42260</name>
</gene>
<evidence type="ECO:0008006" key="4">
    <source>
        <dbReference type="Google" id="ProtNLM"/>
    </source>
</evidence>
<feature type="chain" id="PRO_5003314424" description="DUF1579 domain-containing protein" evidence="1">
    <location>
        <begin position="22"/>
        <end position="186"/>
    </location>
</feature>